<evidence type="ECO:0000313" key="3">
    <source>
        <dbReference type="EMBL" id="RVU42841.1"/>
    </source>
</evidence>
<reference evidence="3 4" key="1">
    <citation type="submission" date="2019-01" db="EMBL/GenBank/DDBJ databases">
        <authorList>
            <person name="Chen W.-M."/>
        </authorList>
    </citation>
    <scope>NUCLEOTIDE SEQUENCE [LARGE SCALE GENOMIC DNA]</scope>
    <source>
        <strain evidence="3 4">KYPY4</strain>
    </source>
</reference>
<keyword evidence="4" id="KW-1185">Reference proteome</keyword>
<evidence type="ECO:0000259" key="2">
    <source>
        <dbReference type="Pfam" id="PF04993"/>
    </source>
</evidence>
<dbReference type="RefSeq" id="WP_128230824.1">
    <property type="nucleotide sequence ID" value="NZ_SACR01000010.1"/>
</dbReference>
<evidence type="ECO:0000256" key="1">
    <source>
        <dbReference type="SAM" id="MobiDB-lite"/>
    </source>
</evidence>
<accession>A0A437R7V9</accession>
<feature type="region of interest" description="Disordered" evidence="1">
    <location>
        <begin position="100"/>
        <end position="124"/>
    </location>
</feature>
<sequence>MASDLKTVAFIADQSGLGARLTNKRMFGEYALYLNGKVVAFVCDNKLFLKPTDAGRALLGSPIEAPAYPGSKNYFLLEEELEDPILLRRAFEVTESVLPAAKPKSPASKGTSTRSKRSAPKSAA</sequence>
<dbReference type="EMBL" id="SACR01000010">
    <property type="protein sequence ID" value="RVU42841.1"/>
    <property type="molecule type" value="Genomic_DNA"/>
</dbReference>
<dbReference type="AlphaFoldDB" id="A0A437R7V9"/>
<dbReference type="OrthoDB" id="8687154at2"/>
<dbReference type="InterPro" id="IPR007076">
    <property type="entry name" value="TfoX_N"/>
</dbReference>
<comment type="caution">
    <text evidence="3">The sequence shown here is derived from an EMBL/GenBank/DDBJ whole genome shotgun (WGS) entry which is preliminary data.</text>
</comment>
<name>A0A437R7V9_9BURK</name>
<evidence type="ECO:0000313" key="4">
    <source>
        <dbReference type="Proteomes" id="UP000285575"/>
    </source>
</evidence>
<feature type="compositionally biased region" description="Basic residues" evidence="1">
    <location>
        <begin position="114"/>
        <end position="124"/>
    </location>
</feature>
<dbReference type="SUPFAM" id="SSF159894">
    <property type="entry name" value="YgaC/TfoX-N like"/>
    <property type="match status" value="1"/>
</dbReference>
<proteinExistence type="predicted"/>
<dbReference type="Pfam" id="PF04993">
    <property type="entry name" value="TfoX_N"/>
    <property type="match status" value="1"/>
</dbReference>
<gene>
    <name evidence="3" type="ORF">EOE66_21565</name>
</gene>
<dbReference type="Proteomes" id="UP000285575">
    <property type="component" value="Unassembled WGS sequence"/>
</dbReference>
<organism evidence="3 4">
    <name type="scientific">Rubrivivax rivuli</name>
    <dbReference type="NCBI Taxonomy" id="1862385"/>
    <lineage>
        <taxon>Bacteria</taxon>
        <taxon>Pseudomonadati</taxon>
        <taxon>Pseudomonadota</taxon>
        <taxon>Betaproteobacteria</taxon>
        <taxon>Burkholderiales</taxon>
        <taxon>Sphaerotilaceae</taxon>
        <taxon>Rubrivivax</taxon>
    </lineage>
</organism>
<protein>
    <submittedName>
        <fullName evidence="3">TfoX family protein</fullName>
    </submittedName>
</protein>
<feature type="domain" description="TfoX N-terminal" evidence="2">
    <location>
        <begin position="20"/>
        <end position="88"/>
    </location>
</feature>
<dbReference type="Gene3D" id="3.30.1460.30">
    <property type="entry name" value="YgaC/TfoX-N like chaperone"/>
    <property type="match status" value="1"/>
</dbReference>